<evidence type="ECO:0000256" key="1">
    <source>
        <dbReference type="SAM" id="Phobius"/>
    </source>
</evidence>
<evidence type="ECO:0000313" key="3">
    <source>
        <dbReference type="Proteomes" id="UP000298416"/>
    </source>
</evidence>
<keyword evidence="3" id="KW-1185">Reference proteome</keyword>
<proteinExistence type="predicted"/>
<reference evidence="2" key="1">
    <citation type="submission" date="2018-01" db="EMBL/GenBank/DDBJ databases">
        <authorList>
            <person name="Mao J.F."/>
        </authorList>
    </citation>
    <scope>NUCLEOTIDE SEQUENCE</scope>
    <source>
        <strain evidence="2">Huo1</strain>
        <tissue evidence="2">Leaf</tissue>
    </source>
</reference>
<gene>
    <name evidence="2" type="ORF">SASPL_145391</name>
</gene>
<organism evidence="2">
    <name type="scientific">Salvia splendens</name>
    <name type="common">Scarlet sage</name>
    <dbReference type="NCBI Taxonomy" id="180675"/>
    <lineage>
        <taxon>Eukaryota</taxon>
        <taxon>Viridiplantae</taxon>
        <taxon>Streptophyta</taxon>
        <taxon>Embryophyta</taxon>
        <taxon>Tracheophyta</taxon>
        <taxon>Spermatophyta</taxon>
        <taxon>Magnoliopsida</taxon>
        <taxon>eudicotyledons</taxon>
        <taxon>Gunneridae</taxon>
        <taxon>Pentapetalae</taxon>
        <taxon>asterids</taxon>
        <taxon>lamiids</taxon>
        <taxon>Lamiales</taxon>
        <taxon>Lamiaceae</taxon>
        <taxon>Nepetoideae</taxon>
        <taxon>Mentheae</taxon>
        <taxon>Salviinae</taxon>
        <taxon>Salvia</taxon>
        <taxon>Salvia subgen. Calosphace</taxon>
        <taxon>core Calosphace</taxon>
    </lineage>
</organism>
<reference evidence="2" key="2">
    <citation type="submission" date="2020-08" db="EMBL/GenBank/DDBJ databases">
        <title>Plant Genome Project.</title>
        <authorList>
            <person name="Zhang R.-G."/>
        </authorList>
    </citation>
    <scope>NUCLEOTIDE SEQUENCE</scope>
    <source>
        <strain evidence="2">Huo1</strain>
        <tissue evidence="2">Leaf</tissue>
    </source>
</reference>
<feature type="transmembrane region" description="Helical" evidence="1">
    <location>
        <begin position="138"/>
        <end position="160"/>
    </location>
</feature>
<dbReference type="Proteomes" id="UP000298416">
    <property type="component" value="Unassembled WGS sequence"/>
</dbReference>
<accession>A0A8X8WIZ7</accession>
<evidence type="ECO:0000313" key="2">
    <source>
        <dbReference type="EMBL" id="KAG6394801.1"/>
    </source>
</evidence>
<dbReference type="AlphaFoldDB" id="A0A8X8WIZ7"/>
<keyword evidence="1" id="KW-0472">Membrane</keyword>
<keyword evidence="1" id="KW-1133">Transmembrane helix</keyword>
<sequence>MPDDLNTSDGDNAPPEYSVQDIGQMVFDLTVRVANDEKKIQSNRFAQESFERKQTALNLSIEDHLARLLTTVKGLARKPHDPVQTPTSATTARGWALPRSITVKPVGFDAETCPKLKFDPPRFDGEGVNMWIKKSKNIIIITLHYWLIGYILPSFCWTMLQRNDSGFGNRTTRDVAGMISS</sequence>
<comment type="caution">
    <text evidence="2">The sequence shown here is derived from an EMBL/GenBank/DDBJ whole genome shotgun (WGS) entry which is preliminary data.</text>
</comment>
<keyword evidence="1" id="KW-0812">Transmembrane</keyword>
<dbReference type="EMBL" id="PNBA02000017">
    <property type="protein sequence ID" value="KAG6394801.1"/>
    <property type="molecule type" value="Genomic_DNA"/>
</dbReference>
<protein>
    <submittedName>
        <fullName evidence="2">Uncharacterized protein</fullName>
    </submittedName>
</protein>
<name>A0A8X8WIZ7_SALSN</name>